<comment type="similarity">
    <text evidence="1">Belongs to the peptidase A1 family.</text>
</comment>
<dbReference type="InterPro" id="IPR033121">
    <property type="entry name" value="PEPTIDASE_A1"/>
</dbReference>
<keyword evidence="3" id="KW-1185">Reference proteome</keyword>
<evidence type="ECO:0000256" key="1">
    <source>
        <dbReference type="ARBA" id="ARBA00007447"/>
    </source>
</evidence>
<dbReference type="InterPro" id="IPR001461">
    <property type="entry name" value="Aspartic_peptidase_A1"/>
</dbReference>
<comment type="caution">
    <text evidence="2">The sequence shown here is derived from an EMBL/GenBank/DDBJ whole genome shotgun (WGS) entry which is preliminary data.</text>
</comment>
<reference evidence="2 3" key="2">
    <citation type="journal article" date="2021" name="Genomics">
        <title>High-quality reference genome for Clonorchis sinensis.</title>
        <authorList>
            <person name="Young N.D."/>
            <person name="Stroehlein A.J."/>
            <person name="Kinkar L."/>
            <person name="Wang T."/>
            <person name="Sohn W.M."/>
            <person name="Chang B.C.H."/>
            <person name="Kaur P."/>
            <person name="Weisz D."/>
            <person name="Dudchenko O."/>
            <person name="Aiden E.L."/>
            <person name="Korhonen P.K."/>
            <person name="Gasser R.B."/>
        </authorList>
    </citation>
    <scope>NUCLEOTIDE SEQUENCE [LARGE SCALE GENOMIC DNA]</scope>
    <source>
        <strain evidence="2">Cs-k2</strain>
    </source>
</reference>
<evidence type="ECO:0000313" key="3">
    <source>
        <dbReference type="Proteomes" id="UP000286415"/>
    </source>
</evidence>
<dbReference type="GO" id="GO:0004190">
    <property type="term" value="F:aspartic-type endopeptidase activity"/>
    <property type="evidence" value="ECO:0007669"/>
    <property type="project" value="InterPro"/>
</dbReference>
<dbReference type="OrthoDB" id="771136at2759"/>
<protein>
    <submittedName>
        <fullName evidence="2">Plasmepsin-2</fullName>
    </submittedName>
</protein>
<reference evidence="2 3" key="1">
    <citation type="journal article" date="2018" name="Biotechnol. Adv.">
        <title>Improved genomic resources and new bioinformatic workflow for the carcinogenic parasite Clonorchis sinensis: Biotechnological implications.</title>
        <authorList>
            <person name="Wang D."/>
            <person name="Korhonen P.K."/>
            <person name="Gasser R.B."/>
            <person name="Young N.D."/>
        </authorList>
    </citation>
    <scope>NUCLEOTIDE SEQUENCE [LARGE SCALE GENOMIC DNA]</scope>
    <source>
        <strain evidence="2">Cs-k2</strain>
    </source>
</reference>
<gene>
    <name evidence="2" type="ORF">CSKR_111910</name>
</gene>
<evidence type="ECO:0000313" key="2">
    <source>
        <dbReference type="EMBL" id="KAG5442662.1"/>
    </source>
</evidence>
<dbReference type="Proteomes" id="UP000286415">
    <property type="component" value="Unassembled WGS sequence"/>
</dbReference>
<name>A0A419Q9L0_CLOSI</name>
<dbReference type="Gene3D" id="2.40.70.10">
    <property type="entry name" value="Acid Proteases"/>
    <property type="match status" value="1"/>
</dbReference>
<dbReference type="PANTHER" id="PTHR47966:SF51">
    <property type="entry name" value="BETA-SITE APP-CLEAVING ENZYME, ISOFORM A-RELATED"/>
    <property type="match status" value="1"/>
</dbReference>
<dbReference type="Gene3D" id="2.60.40.1960">
    <property type="match status" value="1"/>
</dbReference>
<dbReference type="GO" id="GO:0006508">
    <property type="term" value="P:proteolysis"/>
    <property type="evidence" value="ECO:0007669"/>
    <property type="project" value="InterPro"/>
</dbReference>
<dbReference type="InParanoid" id="A0A419Q9L0"/>
<dbReference type="InterPro" id="IPR021109">
    <property type="entry name" value="Peptidase_aspartic_dom_sf"/>
</dbReference>
<dbReference type="SUPFAM" id="SSF50630">
    <property type="entry name" value="Acid proteases"/>
    <property type="match status" value="1"/>
</dbReference>
<dbReference type="PROSITE" id="PS51767">
    <property type="entry name" value="PEPTIDASE_A1"/>
    <property type="match status" value="1"/>
</dbReference>
<organism evidence="2 3">
    <name type="scientific">Clonorchis sinensis</name>
    <name type="common">Chinese liver fluke</name>
    <dbReference type="NCBI Taxonomy" id="79923"/>
    <lineage>
        <taxon>Eukaryota</taxon>
        <taxon>Metazoa</taxon>
        <taxon>Spiralia</taxon>
        <taxon>Lophotrochozoa</taxon>
        <taxon>Platyhelminthes</taxon>
        <taxon>Trematoda</taxon>
        <taxon>Digenea</taxon>
        <taxon>Opisthorchiida</taxon>
        <taxon>Opisthorchiata</taxon>
        <taxon>Opisthorchiidae</taxon>
        <taxon>Clonorchis</taxon>
    </lineage>
</organism>
<dbReference type="AlphaFoldDB" id="A0A419Q9L0"/>
<sequence length="125" mass="13802">MGDSGKLEGEVTFGGILPGLALDTVYYQRLMEEDFWWLEVSEIKMGAETAYKRSLAASLDTGTETIIGPKDVVNSINCQLPIVERTATGVEVMCDNIHQLPNITFVFGNYGATISYKEYIKIVSL</sequence>
<proteinExistence type="inferred from homology"/>
<dbReference type="STRING" id="79923.A0A419Q9L0"/>
<accession>A0A419Q9L0</accession>
<dbReference type="PANTHER" id="PTHR47966">
    <property type="entry name" value="BETA-SITE APP-CLEAVING ENZYME, ISOFORM A-RELATED"/>
    <property type="match status" value="1"/>
</dbReference>
<dbReference type="Pfam" id="PF00026">
    <property type="entry name" value="Asp"/>
    <property type="match status" value="1"/>
</dbReference>
<dbReference type="EMBL" id="NIRI02000056">
    <property type="protein sequence ID" value="KAG5442662.1"/>
    <property type="molecule type" value="Genomic_DNA"/>
</dbReference>